<feature type="chain" id="PRO_5012319091" description="Aspartyl-tRNA synthetase" evidence="1">
    <location>
        <begin position="19"/>
        <end position="237"/>
    </location>
</feature>
<evidence type="ECO:0000313" key="3">
    <source>
        <dbReference type="Proteomes" id="UP000184532"/>
    </source>
</evidence>
<evidence type="ECO:0000256" key="1">
    <source>
        <dbReference type="SAM" id="SignalP"/>
    </source>
</evidence>
<keyword evidence="1" id="KW-0732">Signal</keyword>
<feature type="signal peptide" evidence="1">
    <location>
        <begin position="1"/>
        <end position="18"/>
    </location>
</feature>
<dbReference type="InterPro" id="IPR045444">
    <property type="entry name" value="DUF6503"/>
</dbReference>
<dbReference type="STRING" id="570519.SAMN04488116_2437"/>
<name>A0A1M5MGU2_9FLAO</name>
<sequence length="237" mass="27700">MRILSILLVFLSLSGLCAQSLTSEEVLNKAIAFHDPEQKWKSFKGTFNIRMETPNAADRYSTIQMDFPKRTFTLQVRQDGDSYGYFFEGDSCSTQLNGSTSISDEDRKAYRLTCERGKMMQNYYTYLYGLPMKLKDPGSNLDQKVQTKTFKGKEYLVLKVSYDEKVGDDVWYFYFDPKTYAMEVYQFYHDESKGDGEYILLKDLEEVSNIKMPKTRAWFYNKDNKYLGTDILTLPQE</sequence>
<dbReference type="AlphaFoldDB" id="A0A1M5MGU2"/>
<reference evidence="3" key="1">
    <citation type="submission" date="2016-11" db="EMBL/GenBank/DDBJ databases">
        <authorList>
            <person name="Varghese N."/>
            <person name="Submissions S."/>
        </authorList>
    </citation>
    <scope>NUCLEOTIDE SEQUENCE [LARGE SCALE GENOMIC DNA]</scope>
    <source>
        <strain evidence="3">DSM 22638</strain>
    </source>
</reference>
<dbReference type="Proteomes" id="UP000184532">
    <property type="component" value="Unassembled WGS sequence"/>
</dbReference>
<organism evidence="2 3">
    <name type="scientific">Flagellimonas flava</name>
    <dbReference type="NCBI Taxonomy" id="570519"/>
    <lineage>
        <taxon>Bacteria</taxon>
        <taxon>Pseudomonadati</taxon>
        <taxon>Bacteroidota</taxon>
        <taxon>Flavobacteriia</taxon>
        <taxon>Flavobacteriales</taxon>
        <taxon>Flavobacteriaceae</taxon>
        <taxon>Flagellimonas</taxon>
    </lineage>
</organism>
<evidence type="ECO:0000313" key="2">
    <source>
        <dbReference type="EMBL" id="SHG76352.1"/>
    </source>
</evidence>
<evidence type="ECO:0008006" key="4">
    <source>
        <dbReference type="Google" id="ProtNLM"/>
    </source>
</evidence>
<dbReference type="RefSeq" id="WP_073179888.1">
    <property type="nucleotide sequence ID" value="NZ_FQWL01000003.1"/>
</dbReference>
<accession>A0A1M5MGU2</accession>
<dbReference type="Pfam" id="PF20113">
    <property type="entry name" value="DUF6503"/>
    <property type="match status" value="1"/>
</dbReference>
<dbReference type="OrthoDB" id="1489248at2"/>
<keyword evidence="3" id="KW-1185">Reference proteome</keyword>
<gene>
    <name evidence="2" type="ORF">SAMN04488116_2437</name>
</gene>
<dbReference type="EMBL" id="FQWL01000003">
    <property type="protein sequence ID" value="SHG76352.1"/>
    <property type="molecule type" value="Genomic_DNA"/>
</dbReference>
<protein>
    <recommendedName>
        <fullName evidence="4">Aspartyl-tRNA synthetase</fullName>
    </recommendedName>
</protein>
<proteinExistence type="predicted"/>